<keyword evidence="2" id="KW-0479">Metal-binding</keyword>
<dbReference type="InterPro" id="IPR000086">
    <property type="entry name" value="NUDIX_hydrolase_dom"/>
</dbReference>
<organism evidence="6 7">
    <name type="scientific">Neoroseomonas terrae</name>
    <dbReference type="NCBI Taxonomy" id="424799"/>
    <lineage>
        <taxon>Bacteria</taxon>
        <taxon>Pseudomonadati</taxon>
        <taxon>Pseudomonadota</taxon>
        <taxon>Alphaproteobacteria</taxon>
        <taxon>Acetobacterales</taxon>
        <taxon>Acetobacteraceae</taxon>
        <taxon>Neoroseomonas</taxon>
    </lineage>
</organism>
<evidence type="ECO:0000256" key="1">
    <source>
        <dbReference type="ARBA" id="ARBA00001946"/>
    </source>
</evidence>
<dbReference type="Pfam" id="PF00293">
    <property type="entry name" value="NUDIX"/>
    <property type="match status" value="1"/>
</dbReference>
<dbReference type="EMBL" id="JAAEDI010000034">
    <property type="protein sequence ID" value="MBR0652828.1"/>
    <property type="molecule type" value="Genomic_DNA"/>
</dbReference>
<dbReference type="InterPro" id="IPR047198">
    <property type="entry name" value="DDP-like_NUDIX"/>
</dbReference>
<dbReference type="PANTHER" id="PTHR12629">
    <property type="entry name" value="DIPHOSPHOINOSITOL POLYPHOSPHATE PHOSPHOHYDROLASE"/>
    <property type="match status" value="1"/>
</dbReference>
<keyword evidence="4" id="KW-0460">Magnesium</keyword>
<comment type="caution">
    <text evidence="6">The sequence shown here is derived from an EMBL/GenBank/DDBJ whole genome shotgun (WGS) entry which is preliminary data.</text>
</comment>
<evidence type="ECO:0000313" key="6">
    <source>
        <dbReference type="EMBL" id="MBR0652828.1"/>
    </source>
</evidence>
<dbReference type="PANTHER" id="PTHR12629:SF0">
    <property type="entry name" value="DIPHOSPHOINOSITOL-POLYPHOSPHATE DIPHOSPHATASE"/>
    <property type="match status" value="1"/>
</dbReference>
<dbReference type="PROSITE" id="PS51462">
    <property type="entry name" value="NUDIX"/>
    <property type="match status" value="1"/>
</dbReference>
<evidence type="ECO:0000256" key="3">
    <source>
        <dbReference type="ARBA" id="ARBA00022801"/>
    </source>
</evidence>
<dbReference type="RefSeq" id="WP_211871532.1">
    <property type="nucleotide sequence ID" value="NZ_JAAEDI010000034.1"/>
</dbReference>
<protein>
    <submittedName>
        <fullName evidence="6">NUDIX hydrolase</fullName>
    </submittedName>
</protein>
<name>A0ABS5EP72_9PROT</name>
<keyword evidence="3 6" id="KW-0378">Hydrolase</keyword>
<dbReference type="Gene3D" id="3.90.79.10">
    <property type="entry name" value="Nucleoside Triphosphate Pyrophosphohydrolase"/>
    <property type="match status" value="1"/>
</dbReference>
<keyword evidence="7" id="KW-1185">Reference proteome</keyword>
<comment type="cofactor">
    <cofactor evidence="1">
        <name>Mg(2+)</name>
        <dbReference type="ChEBI" id="CHEBI:18420"/>
    </cofactor>
</comment>
<evidence type="ECO:0000313" key="7">
    <source>
        <dbReference type="Proteomes" id="UP000698752"/>
    </source>
</evidence>
<dbReference type="Proteomes" id="UP000698752">
    <property type="component" value="Unassembled WGS sequence"/>
</dbReference>
<accession>A0ABS5EP72</accession>
<proteinExistence type="predicted"/>
<sequence length="148" mass="16393">MGRQSGAAWGRSRRRQYAALPIREHGGEVHVMLITTRGRGRWVIPKGWAEKGVAPQDLAAREAFEEAGLLGKAGSEPIGAYTYRKRLPDGRRAVCEVEIFALSVEARALDWPERGQRRKCWVPPEAAAELVSEPGLAQVLRGLRLRVA</sequence>
<dbReference type="SUPFAM" id="SSF55811">
    <property type="entry name" value="Nudix"/>
    <property type="match status" value="1"/>
</dbReference>
<reference evidence="7" key="1">
    <citation type="journal article" date="2021" name="Syst. Appl. Microbiol.">
        <title>Roseomonas hellenica sp. nov., isolated from roots of wild-growing Alkanna tinctoria.</title>
        <authorList>
            <person name="Rat A."/>
            <person name="Naranjo H.D."/>
            <person name="Lebbe L."/>
            <person name="Cnockaert M."/>
            <person name="Krigas N."/>
            <person name="Grigoriadou K."/>
            <person name="Maloupa E."/>
            <person name="Willems A."/>
        </authorList>
    </citation>
    <scope>NUCLEOTIDE SEQUENCE [LARGE SCALE GENOMIC DNA]</scope>
    <source>
        <strain evidence="7">LMG 31159</strain>
    </source>
</reference>
<dbReference type="GO" id="GO:0016787">
    <property type="term" value="F:hydrolase activity"/>
    <property type="evidence" value="ECO:0007669"/>
    <property type="project" value="UniProtKB-KW"/>
</dbReference>
<gene>
    <name evidence="6" type="ORF">GXW78_24440</name>
</gene>
<evidence type="ECO:0000256" key="4">
    <source>
        <dbReference type="ARBA" id="ARBA00022842"/>
    </source>
</evidence>
<evidence type="ECO:0000256" key="2">
    <source>
        <dbReference type="ARBA" id="ARBA00022723"/>
    </source>
</evidence>
<feature type="domain" description="Nudix hydrolase" evidence="5">
    <location>
        <begin position="12"/>
        <end position="144"/>
    </location>
</feature>
<dbReference type="CDD" id="cd04666">
    <property type="entry name" value="NUDIX_DIPP2_like_Nudt4"/>
    <property type="match status" value="1"/>
</dbReference>
<dbReference type="InterPro" id="IPR015797">
    <property type="entry name" value="NUDIX_hydrolase-like_dom_sf"/>
</dbReference>
<evidence type="ECO:0000259" key="5">
    <source>
        <dbReference type="PROSITE" id="PS51462"/>
    </source>
</evidence>